<evidence type="ECO:0000259" key="5">
    <source>
        <dbReference type="PROSITE" id="PS50893"/>
    </source>
</evidence>
<evidence type="ECO:0000313" key="7">
    <source>
        <dbReference type="Proteomes" id="UP000323176"/>
    </source>
</evidence>
<protein>
    <submittedName>
        <fullName evidence="6">ABC transporter ATP-binding protein</fullName>
    </submittedName>
</protein>
<dbReference type="SMART" id="SM00382">
    <property type="entry name" value="AAA"/>
    <property type="match status" value="1"/>
</dbReference>
<evidence type="ECO:0000313" key="6">
    <source>
        <dbReference type="EMBL" id="TXJ36362.1"/>
    </source>
</evidence>
<dbReference type="SUPFAM" id="SSF52540">
    <property type="entry name" value="P-loop containing nucleoside triphosphate hydrolases"/>
    <property type="match status" value="1"/>
</dbReference>
<dbReference type="Pfam" id="PF00005">
    <property type="entry name" value="ABC_tran"/>
    <property type="match status" value="1"/>
</dbReference>
<evidence type="ECO:0000256" key="4">
    <source>
        <dbReference type="ARBA" id="ARBA00022840"/>
    </source>
</evidence>
<keyword evidence="3" id="KW-0547">Nucleotide-binding</keyword>
<organism evidence="6 7">
    <name type="scientific">Brachyspira pilosicoli</name>
    <name type="common">Serpulina pilosicoli</name>
    <dbReference type="NCBI Taxonomy" id="52584"/>
    <lineage>
        <taxon>Bacteria</taxon>
        <taxon>Pseudomonadati</taxon>
        <taxon>Spirochaetota</taxon>
        <taxon>Spirochaetia</taxon>
        <taxon>Brachyspirales</taxon>
        <taxon>Brachyspiraceae</taxon>
        <taxon>Brachyspira</taxon>
    </lineage>
</organism>
<dbReference type="EMBL" id="SAXY01000072">
    <property type="protein sequence ID" value="TXJ36362.1"/>
    <property type="molecule type" value="Genomic_DNA"/>
</dbReference>
<name>A0A5C8EI45_BRAPL</name>
<accession>A0A5C8EI45</accession>
<dbReference type="InterPro" id="IPR027417">
    <property type="entry name" value="P-loop_NTPase"/>
</dbReference>
<dbReference type="InterPro" id="IPR017871">
    <property type="entry name" value="ABC_transporter-like_CS"/>
</dbReference>
<dbReference type="Gene3D" id="3.40.50.300">
    <property type="entry name" value="P-loop containing nucleotide triphosphate hydrolases"/>
    <property type="match status" value="1"/>
</dbReference>
<dbReference type="Proteomes" id="UP000323176">
    <property type="component" value="Unassembled WGS sequence"/>
</dbReference>
<dbReference type="InterPro" id="IPR003593">
    <property type="entry name" value="AAA+_ATPase"/>
</dbReference>
<proteinExistence type="inferred from homology"/>
<evidence type="ECO:0000256" key="2">
    <source>
        <dbReference type="ARBA" id="ARBA00022448"/>
    </source>
</evidence>
<dbReference type="PANTHER" id="PTHR42734:SF17">
    <property type="entry name" value="METAL TRANSPORT SYSTEM ATP-BINDING PROTEIN TM_0124-RELATED"/>
    <property type="match status" value="1"/>
</dbReference>
<keyword evidence="4 6" id="KW-0067">ATP-binding</keyword>
<feature type="domain" description="ABC transporter" evidence="5">
    <location>
        <begin position="2"/>
        <end position="231"/>
    </location>
</feature>
<dbReference type="AlphaFoldDB" id="A0A5C8EI45"/>
<dbReference type="GO" id="GO:0016887">
    <property type="term" value="F:ATP hydrolysis activity"/>
    <property type="evidence" value="ECO:0007669"/>
    <property type="project" value="InterPro"/>
</dbReference>
<gene>
    <name evidence="6" type="ORF">EPJ72_11735</name>
</gene>
<dbReference type="InterPro" id="IPR050153">
    <property type="entry name" value="Metal_Ion_Import_ABC"/>
</dbReference>
<keyword evidence="2" id="KW-0813">Transport</keyword>
<evidence type="ECO:0000256" key="3">
    <source>
        <dbReference type="ARBA" id="ARBA00022741"/>
    </source>
</evidence>
<dbReference type="PANTHER" id="PTHR42734">
    <property type="entry name" value="METAL TRANSPORT SYSTEM ATP-BINDING PROTEIN TM_0124-RELATED"/>
    <property type="match status" value="1"/>
</dbReference>
<dbReference type="PROSITE" id="PS50893">
    <property type="entry name" value="ABC_TRANSPORTER_2"/>
    <property type="match status" value="1"/>
</dbReference>
<evidence type="ECO:0000256" key="1">
    <source>
        <dbReference type="ARBA" id="ARBA00005417"/>
    </source>
</evidence>
<dbReference type="InterPro" id="IPR003439">
    <property type="entry name" value="ABC_transporter-like_ATP-bd"/>
</dbReference>
<dbReference type="PROSITE" id="PS00211">
    <property type="entry name" value="ABC_TRANSPORTER_1"/>
    <property type="match status" value="1"/>
</dbReference>
<comment type="caution">
    <text evidence="6">The sequence shown here is derived from an EMBL/GenBank/DDBJ whole genome shotgun (WGS) entry which is preliminary data.</text>
</comment>
<dbReference type="OrthoDB" id="9799337at2"/>
<sequence>MIYCKDLILEYKNKKVLQLDELSINENGIYILLGANGSGKSTFIKSLIMDSSVKRSGIININNNPLSKEVIFNDIGFMPQFLNVNFPFRAIEVVMMGHKEYGIFFDEKKIKKKALEIMESLNILHLQNRNVENLSGGERALVFLAKTLCKNTNIILLDEPDSSLDFQNKVKLFHYLEDNKSNKIIILSSHDIVSITKTDYIIKFSKSSNYKPIHKKDINKNELKDIFPDVNYDEILKDIFSVIS</sequence>
<comment type="similarity">
    <text evidence="1">Belongs to the ABC transporter superfamily.</text>
</comment>
<reference evidence="6 7" key="1">
    <citation type="journal article" date="1992" name="Lakartidningen">
        <title>[Penicillin V and not amoxicillin is the first choice preparation in acute otitis].</title>
        <authorList>
            <person name="Kamme C."/>
            <person name="Lundgren K."/>
            <person name="Prellner K."/>
        </authorList>
    </citation>
    <scope>NUCLEOTIDE SEQUENCE [LARGE SCALE GENOMIC DNA]</scope>
    <source>
        <strain evidence="6 7">PC5538III-hc</strain>
    </source>
</reference>
<dbReference type="GO" id="GO:0005524">
    <property type="term" value="F:ATP binding"/>
    <property type="evidence" value="ECO:0007669"/>
    <property type="project" value="UniProtKB-KW"/>
</dbReference>